<dbReference type="Pfam" id="PF01841">
    <property type="entry name" value="Transglut_core"/>
    <property type="match status" value="1"/>
</dbReference>
<dbReference type="InterPro" id="IPR002931">
    <property type="entry name" value="Transglutaminase-like"/>
</dbReference>
<protein>
    <submittedName>
        <fullName evidence="2">Transglutaminase-like putative cysteine protease</fullName>
    </submittedName>
</protein>
<dbReference type="SMART" id="SM00460">
    <property type="entry name" value="TGc"/>
    <property type="match status" value="1"/>
</dbReference>
<comment type="caution">
    <text evidence="2">The sequence shown here is derived from an EMBL/GenBank/DDBJ whole genome shotgun (WGS) entry which is preliminary data.</text>
</comment>
<accession>A0A2N0H6A3</accession>
<dbReference type="InterPro" id="IPR038765">
    <property type="entry name" value="Papain-like_cys_pep_sf"/>
</dbReference>
<dbReference type="GO" id="GO:0006508">
    <property type="term" value="P:proteolysis"/>
    <property type="evidence" value="ECO:0007669"/>
    <property type="project" value="UniProtKB-KW"/>
</dbReference>
<organism evidence="2 3">
    <name type="scientific">Novosphingobium kunmingense</name>
    <dbReference type="NCBI Taxonomy" id="1211806"/>
    <lineage>
        <taxon>Bacteria</taxon>
        <taxon>Pseudomonadati</taxon>
        <taxon>Pseudomonadota</taxon>
        <taxon>Alphaproteobacteria</taxon>
        <taxon>Sphingomonadales</taxon>
        <taxon>Sphingomonadaceae</taxon>
        <taxon>Novosphingobium</taxon>
    </lineage>
</organism>
<evidence type="ECO:0000313" key="2">
    <source>
        <dbReference type="EMBL" id="PKB14473.1"/>
    </source>
</evidence>
<keyword evidence="2" id="KW-0645">Protease</keyword>
<reference evidence="2 3" key="1">
    <citation type="submission" date="2017-11" db="EMBL/GenBank/DDBJ databases">
        <title>Genomic Encyclopedia of Type Strains, Phase III (KMG-III): the genomes of soil and plant-associated and newly described type strains.</title>
        <authorList>
            <person name="Whitman W."/>
        </authorList>
    </citation>
    <scope>NUCLEOTIDE SEQUENCE [LARGE SCALE GENOMIC DNA]</scope>
    <source>
        <strain evidence="2 3">CGMCC 1.12274</strain>
    </source>
</reference>
<feature type="domain" description="Transglutaminase-like" evidence="1">
    <location>
        <begin position="158"/>
        <end position="218"/>
    </location>
</feature>
<name>A0A2N0H6A3_9SPHN</name>
<dbReference type="EMBL" id="PHUF01000004">
    <property type="protein sequence ID" value="PKB14473.1"/>
    <property type="molecule type" value="Genomic_DNA"/>
</dbReference>
<evidence type="ECO:0000313" key="3">
    <source>
        <dbReference type="Proteomes" id="UP000232587"/>
    </source>
</evidence>
<keyword evidence="2" id="KW-0378">Hydrolase</keyword>
<gene>
    <name evidence="2" type="ORF">B0I00_2062</name>
</gene>
<dbReference type="GO" id="GO:0008233">
    <property type="term" value="F:peptidase activity"/>
    <property type="evidence" value="ECO:0007669"/>
    <property type="project" value="UniProtKB-KW"/>
</dbReference>
<dbReference type="AlphaFoldDB" id="A0A2N0H6A3"/>
<sequence>MNLSIHSRLVYDYFQATDVLVQVEAAHLPDQTIDQPELWLTPVTHFVRVPGHDELGERIWLRVEGRMELDYRAKVMVDRPAVDIAYLPATDPRWLPGEVIDYLMPSRFCPSDRFFEFVSGEFGGLRGGACVAALTEWVSERMTYVPGASHSGTCATDTFIARQGVCRDYAHLLIALVRAASIPARYASVYAPDVDPPDFHAVAEVFLDGAWHLVDATGMAGAADIARIGVGRDAADTSFLSSFGQAALVEQFVTVERVS</sequence>
<dbReference type="OrthoDB" id="5438043at2"/>
<keyword evidence="3" id="KW-1185">Reference proteome</keyword>
<dbReference type="PANTHER" id="PTHR33490:SF12">
    <property type="entry name" value="BLL5557 PROTEIN"/>
    <property type="match status" value="1"/>
</dbReference>
<proteinExistence type="predicted"/>
<evidence type="ECO:0000259" key="1">
    <source>
        <dbReference type="SMART" id="SM00460"/>
    </source>
</evidence>
<dbReference type="Gene3D" id="3.10.620.30">
    <property type="match status" value="1"/>
</dbReference>
<dbReference type="SUPFAM" id="SSF54001">
    <property type="entry name" value="Cysteine proteinases"/>
    <property type="match status" value="1"/>
</dbReference>
<dbReference type="PANTHER" id="PTHR33490">
    <property type="entry name" value="BLR5614 PROTEIN-RELATED"/>
    <property type="match status" value="1"/>
</dbReference>
<dbReference type="Gene3D" id="2.60.40.2250">
    <property type="match status" value="1"/>
</dbReference>
<dbReference type="Proteomes" id="UP000232587">
    <property type="component" value="Unassembled WGS sequence"/>
</dbReference>
<dbReference type="RefSeq" id="WP_100867742.1">
    <property type="nucleotide sequence ID" value="NZ_PHUF01000004.1"/>
</dbReference>